<reference evidence="1 2" key="1">
    <citation type="submission" date="2020-01" db="EMBL/GenBank/DDBJ databases">
        <title>Insect and environment-associated Actinomycetes.</title>
        <authorList>
            <person name="Currrie C."/>
            <person name="Chevrette M."/>
            <person name="Carlson C."/>
            <person name="Stubbendieck R."/>
            <person name="Wendt-Pienkowski E."/>
        </authorList>
    </citation>
    <scope>NUCLEOTIDE SEQUENCE [LARGE SCALE GENOMIC DNA]</scope>
    <source>
        <strain evidence="1 2">SID7754</strain>
    </source>
</reference>
<comment type="caution">
    <text evidence="1">The sequence shown here is derived from an EMBL/GenBank/DDBJ whole genome shotgun (WGS) entry which is preliminary data.</text>
</comment>
<proteinExistence type="predicted"/>
<feature type="non-terminal residue" evidence="1">
    <location>
        <position position="26"/>
    </location>
</feature>
<protein>
    <submittedName>
        <fullName evidence="1">Hemerythrin domain-containing protein</fullName>
    </submittedName>
</protein>
<evidence type="ECO:0000313" key="1">
    <source>
        <dbReference type="EMBL" id="NEB93229.1"/>
    </source>
</evidence>
<gene>
    <name evidence="1" type="ORF">G3I21_16265</name>
</gene>
<dbReference type="EMBL" id="JAAGMR010000198">
    <property type="protein sequence ID" value="NEB93229.1"/>
    <property type="molecule type" value="Genomic_DNA"/>
</dbReference>
<evidence type="ECO:0000313" key="2">
    <source>
        <dbReference type="Proteomes" id="UP000470520"/>
    </source>
</evidence>
<dbReference type="Proteomes" id="UP000470520">
    <property type="component" value="Unassembled WGS sequence"/>
</dbReference>
<organism evidence="1 2">
    <name type="scientific">Streptomyces bauhiniae</name>
    <dbReference type="NCBI Taxonomy" id="2340725"/>
    <lineage>
        <taxon>Bacteria</taxon>
        <taxon>Bacillati</taxon>
        <taxon>Actinomycetota</taxon>
        <taxon>Actinomycetes</taxon>
        <taxon>Kitasatosporales</taxon>
        <taxon>Streptomycetaceae</taxon>
        <taxon>Streptomyces</taxon>
    </lineage>
</organism>
<sequence>MGHGGNVIDELTTDHREVEELFGKIE</sequence>
<accession>A0A7K3QTJ8</accession>
<name>A0A7K3QTJ8_9ACTN</name>
<dbReference type="AlphaFoldDB" id="A0A7K3QTJ8"/>